<protein>
    <submittedName>
        <fullName evidence="2">Uncharacterized protein</fullName>
    </submittedName>
</protein>
<organism evidence="2 3">
    <name type="scientific">Eiseniibacteriota bacterium</name>
    <dbReference type="NCBI Taxonomy" id="2212470"/>
    <lineage>
        <taxon>Bacteria</taxon>
        <taxon>Candidatus Eiseniibacteriota</taxon>
    </lineage>
</organism>
<accession>A0A956NAB2</accession>
<feature type="transmembrane region" description="Helical" evidence="1">
    <location>
        <begin position="40"/>
        <end position="61"/>
    </location>
</feature>
<comment type="caution">
    <text evidence="2">The sequence shown here is derived from an EMBL/GenBank/DDBJ whole genome shotgun (WGS) entry which is preliminary data.</text>
</comment>
<gene>
    <name evidence="2" type="ORF">KDA27_06800</name>
</gene>
<reference evidence="2" key="1">
    <citation type="submission" date="2020-04" db="EMBL/GenBank/DDBJ databases">
        <authorList>
            <person name="Zhang T."/>
        </authorList>
    </citation>
    <scope>NUCLEOTIDE SEQUENCE</scope>
    <source>
        <strain evidence="2">HKST-UBA02</strain>
    </source>
</reference>
<dbReference type="EMBL" id="JAGQHS010000024">
    <property type="protein sequence ID" value="MCA9755492.1"/>
    <property type="molecule type" value="Genomic_DNA"/>
</dbReference>
<keyword evidence="1" id="KW-0472">Membrane</keyword>
<proteinExistence type="predicted"/>
<evidence type="ECO:0000256" key="1">
    <source>
        <dbReference type="SAM" id="Phobius"/>
    </source>
</evidence>
<name>A0A956NAB2_UNCEI</name>
<evidence type="ECO:0000313" key="3">
    <source>
        <dbReference type="Proteomes" id="UP000739538"/>
    </source>
</evidence>
<sequence>MTQERRATEDDLFRKEALEEFATSRAHGRLLRISPTWSSWVFWLLLFTLVSGFAFIAFVPVGQYATGVAGITSHEGVTALFPSSDRGGLEVGQQLVLIPREGTGTIACRIAAVDPAILGPEQVRTRMGTSAERILSAWSALDGASPPRAGQDGVVLVHASILAPVPDVPVGLVGRAEVRVGDETLLRTFAPGGGR</sequence>
<reference evidence="2" key="2">
    <citation type="journal article" date="2021" name="Microbiome">
        <title>Successional dynamics and alternative stable states in a saline activated sludge microbial community over 9 years.</title>
        <authorList>
            <person name="Wang Y."/>
            <person name="Ye J."/>
            <person name="Ju F."/>
            <person name="Liu L."/>
            <person name="Boyd J.A."/>
            <person name="Deng Y."/>
            <person name="Parks D.H."/>
            <person name="Jiang X."/>
            <person name="Yin X."/>
            <person name="Woodcroft B.J."/>
            <person name="Tyson G.W."/>
            <person name="Hugenholtz P."/>
            <person name="Polz M.F."/>
            <person name="Zhang T."/>
        </authorList>
    </citation>
    <scope>NUCLEOTIDE SEQUENCE</scope>
    <source>
        <strain evidence="2">HKST-UBA02</strain>
    </source>
</reference>
<evidence type="ECO:0000313" key="2">
    <source>
        <dbReference type="EMBL" id="MCA9755492.1"/>
    </source>
</evidence>
<dbReference type="Proteomes" id="UP000739538">
    <property type="component" value="Unassembled WGS sequence"/>
</dbReference>
<keyword evidence="1" id="KW-0812">Transmembrane</keyword>
<keyword evidence="1" id="KW-1133">Transmembrane helix</keyword>
<dbReference type="AlphaFoldDB" id="A0A956NAB2"/>